<sequence>MEQHIESSHFDHLDRPKSPSFAMDSSPAFYDSYHAFDYLQFPHSPFGVAGIPLPPAGSSPRIAFDTLNSLNLNPGLPYDAYSSGASFTNSPARPFTPPDSICPPALTHLSGGELSSSESLPPSGPSGRKSRSNSTADNASPASVHGGLPTSRSHRFNPIATRAARKPRRASKDDFGSDDEEDDFPPISSSANSDVRREEIRKQRIESEQRRRDELRDGYRRLKDVLPVSNQKSSKVSLLDRATTHIKYLEMTQQQLQTRLNQAEMETQRLRSLNEALMLSTAERHGAVISSQQPQAF</sequence>
<keyword evidence="9" id="KW-1185">Reference proteome</keyword>
<evidence type="ECO:0000256" key="4">
    <source>
        <dbReference type="ARBA" id="ARBA00023163"/>
    </source>
</evidence>
<organism evidence="8 9">
    <name type="scientific">Schizopora paradoxa</name>
    <dbReference type="NCBI Taxonomy" id="27342"/>
    <lineage>
        <taxon>Eukaryota</taxon>
        <taxon>Fungi</taxon>
        <taxon>Dikarya</taxon>
        <taxon>Basidiomycota</taxon>
        <taxon>Agaricomycotina</taxon>
        <taxon>Agaricomycetes</taxon>
        <taxon>Hymenochaetales</taxon>
        <taxon>Schizoporaceae</taxon>
        <taxon>Schizopora</taxon>
    </lineage>
</organism>
<protein>
    <recommendedName>
        <fullName evidence="7">BHLH domain-containing protein</fullName>
    </recommendedName>
</protein>
<proteinExistence type="predicted"/>
<evidence type="ECO:0000256" key="2">
    <source>
        <dbReference type="ARBA" id="ARBA00023015"/>
    </source>
</evidence>
<name>A0A0H2SDL2_9AGAM</name>
<feature type="compositionally biased region" description="Basic and acidic residues" evidence="6">
    <location>
        <begin position="194"/>
        <end position="212"/>
    </location>
</feature>
<dbReference type="SUPFAM" id="SSF47459">
    <property type="entry name" value="HLH, helix-loop-helix DNA-binding domain"/>
    <property type="match status" value="1"/>
</dbReference>
<dbReference type="AlphaFoldDB" id="A0A0H2SDL2"/>
<dbReference type="PANTHER" id="PTHR15741">
    <property type="entry name" value="BASIC HELIX-LOOP-HELIX ZIP TRANSCRIPTION FACTOR"/>
    <property type="match status" value="1"/>
</dbReference>
<dbReference type="PROSITE" id="PS50888">
    <property type="entry name" value="BHLH"/>
    <property type="match status" value="1"/>
</dbReference>
<dbReference type="GO" id="GO:0000981">
    <property type="term" value="F:DNA-binding transcription factor activity, RNA polymerase II-specific"/>
    <property type="evidence" value="ECO:0007669"/>
    <property type="project" value="TreeGrafter"/>
</dbReference>
<comment type="subcellular location">
    <subcellularLocation>
        <location evidence="1">Nucleus</location>
    </subcellularLocation>
</comment>
<dbReference type="GO" id="GO:0005634">
    <property type="term" value="C:nucleus"/>
    <property type="evidence" value="ECO:0007669"/>
    <property type="project" value="UniProtKB-SubCell"/>
</dbReference>
<keyword evidence="4" id="KW-0804">Transcription</keyword>
<dbReference type="InterPro" id="IPR052207">
    <property type="entry name" value="Max-like/E-box_TFs"/>
</dbReference>
<keyword evidence="3" id="KW-0238">DNA-binding</keyword>
<feature type="domain" description="BHLH" evidence="7">
    <location>
        <begin position="199"/>
        <end position="249"/>
    </location>
</feature>
<dbReference type="EMBL" id="KQ085935">
    <property type="protein sequence ID" value="KLO15066.1"/>
    <property type="molecule type" value="Genomic_DNA"/>
</dbReference>
<gene>
    <name evidence="8" type="ORF">SCHPADRAFT_825363</name>
</gene>
<evidence type="ECO:0000313" key="8">
    <source>
        <dbReference type="EMBL" id="KLO15066.1"/>
    </source>
</evidence>
<evidence type="ECO:0000313" key="9">
    <source>
        <dbReference type="Proteomes" id="UP000053477"/>
    </source>
</evidence>
<dbReference type="Gene3D" id="4.10.280.10">
    <property type="entry name" value="Helix-loop-helix DNA-binding domain"/>
    <property type="match status" value="1"/>
</dbReference>
<dbReference type="Proteomes" id="UP000053477">
    <property type="component" value="Unassembled WGS sequence"/>
</dbReference>
<feature type="region of interest" description="Disordered" evidence="6">
    <location>
        <begin position="89"/>
        <end position="212"/>
    </location>
</feature>
<evidence type="ECO:0000256" key="3">
    <source>
        <dbReference type="ARBA" id="ARBA00023125"/>
    </source>
</evidence>
<evidence type="ECO:0000256" key="6">
    <source>
        <dbReference type="SAM" id="MobiDB-lite"/>
    </source>
</evidence>
<keyword evidence="5" id="KW-0539">Nucleus</keyword>
<dbReference type="STRING" id="27342.A0A0H2SDL2"/>
<dbReference type="InterPro" id="IPR011598">
    <property type="entry name" value="bHLH_dom"/>
</dbReference>
<dbReference type="InParanoid" id="A0A0H2SDL2"/>
<feature type="compositionally biased region" description="Low complexity" evidence="6">
    <location>
        <begin position="109"/>
        <end position="127"/>
    </location>
</feature>
<evidence type="ECO:0000256" key="5">
    <source>
        <dbReference type="ARBA" id="ARBA00023242"/>
    </source>
</evidence>
<evidence type="ECO:0000259" key="7">
    <source>
        <dbReference type="PROSITE" id="PS50888"/>
    </source>
</evidence>
<keyword evidence="2" id="KW-0805">Transcription regulation</keyword>
<dbReference type="SMART" id="SM00353">
    <property type="entry name" value="HLH"/>
    <property type="match status" value="1"/>
</dbReference>
<dbReference type="InterPro" id="IPR036638">
    <property type="entry name" value="HLH_DNA-bd_sf"/>
</dbReference>
<evidence type="ECO:0000256" key="1">
    <source>
        <dbReference type="ARBA" id="ARBA00004123"/>
    </source>
</evidence>
<dbReference type="OrthoDB" id="5778525at2759"/>
<accession>A0A0H2SDL2</accession>
<reference evidence="8 9" key="1">
    <citation type="submission" date="2015-04" db="EMBL/GenBank/DDBJ databases">
        <title>Complete genome sequence of Schizopora paradoxa KUC8140, a cosmopolitan wood degrader in East Asia.</title>
        <authorList>
            <consortium name="DOE Joint Genome Institute"/>
            <person name="Min B."/>
            <person name="Park H."/>
            <person name="Jang Y."/>
            <person name="Kim J.-J."/>
            <person name="Kim K.H."/>
            <person name="Pangilinan J."/>
            <person name="Lipzen A."/>
            <person name="Riley R."/>
            <person name="Grigoriev I.V."/>
            <person name="Spatafora J.W."/>
            <person name="Choi I.-G."/>
        </authorList>
    </citation>
    <scope>NUCLEOTIDE SEQUENCE [LARGE SCALE GENOMIC DNA]</scope>
    <source>
        <strain evidence="8 9">KUC8140</strain>
    </source>
</reference>
<dbReference type="GO" id="GO:0000978">
    <property type="term" value="F:RNA polymerase II cis-regulatory region sequence-specific DNA binding"/>
    <property type="evidence" value="ECO:0007669"/>
    <property type="project" value="TreeGrafter"/>
</dbReference>
<dbReference type="PANTHER" id="PTHR15741:SF27">
    <property type="entry name" value="TRANSCRIPTION FACTOR AP-4"/>
    <property type="match status" value="1"/>
</dbReference>
<dbReference type="GO" id="GO:0046983">
    <property type="term" value="F:protein dimerization activity"/>
    <property type="evidence" value="ECO:0007669"/>
    <property type="project" value="InterPro"/>
</dbReference>
<dbReference type="Pfam" id="PF00010">
    <property type="entry name" value="HLH"/>
    <property type="match status" value="1"/>
</dbReference>